<dbReference type="PROSITE" id="PS50088">
    <property type="entry name" value="ANK_REPEAT"/>
    <property type="match status" value="1"/>
</dbReference>
<evidence type="ECO:0000256" key="1">
    <source>
        <dbReference type="ARBA" id="ARBA00022729"/>
    </source>
</evidence>
<dbReference type="Proteomes" id="UP000792063">
    <property type="component" value="Unassembled WGS sequence"/>
</dbReference>
<dbReference type="InterPro" id="IPR036770">
    <property type="entry name" value="Ankyrin_rpt-contain_sf"/>
</dbReference>
<dbReference type="EMBL" id="JPWU03000454">
    <property type="protein sequence ID" value="KAG2514679.1"/>
    <property type="molecule type" value="Genomic_DNA"/>
</dbReference>
<dbReference type="Gene3D" id="2.60.120.260">
    <property type="entry name" value="Galactose-binding domain-like"/>
    <property type="match status" value="1"/>
</dbReference>
<dbReference type="InterPro" id="IPR030392">
    <property type="entry name" value="S74_ICA"/>
</dbReference>
<name>A0A921V514_9STRA</name>
<dbReference type="Pfam" id="PF07974">
    <property type="entry name" value="EGF_2"/>
    <property type="match status" value="1"/>
</dbReference>
<dbReference type="AlphaFoldDB" id="A0A921V514"/>
<protein>
    <recommendedName>
        <fullName evidence="10">EGF-like domain-containing protein</fullName>
    </recommendedName>
</protein>
<evidence type="ECO:0000259" key="6">
    <source>
        <dbReference type="PROSITE" id="PS50026"/>
    </source>
</evidence>
<dbReference type="PANTHER" id="PTHR14949:SF56">
    <property type="entry name" value="EGF-LIKE-DOMAIN, MULTIPLE 7"/>
    <property type="match status" value="1"/>
</dbReference>
<comment type="caution">
    <text evidence="4">Lacks conserved residue(s) required for the propagation of feature annotation.</text>
</comment>
<keyword evidence="4" id="KW-0245">EGF-like domain</keyword>
<dbReference type="PROSITE" id="PS50026">
    <property type="entry name" value="EGF_3"/>
    <property type="match status" value="1"/>
</dbReference>
<dbReference type="PROSITE" id="PS00022">
    <property type="entry name" value="EGF_1"/>
    <property type="match status" value="2"/>
</dbReference>
<feature type="signal peptide" evidence="5">
    <location>
        <begin position="1"/>
        <end position="27"/>
    </location>
</feature>
<feature type="domain" description="EGF-like" evidence="6">
    <location>
        <begin position="76"/>
        <end position="109"/>
    </location>
</feature>
<evidence type="ECO:0000256" key="3">
    <source>
        <dbReference type="PROSITE-ProRule" id="PRU00023"/>
    </source>
</evidence>
<evidence type="ECO:0000259" key="7">
    <source>
        <dbReference type="PROSITE" id="PS51688"/>
    </source>
</evidence>
<evidence type="ECO:0000313" key="9">
    <source>
        <dbReference type="Proteomes" id="UP000792063"/>
    </source>
</evidence>
<dbReference type="SUPFAM" id="SSF48403">
    <property type="entry name" value="Ankyrin repeat"/>
    <property type="match status" value="1"/>
</dbReference>
<keyword evidence="1 5" id="KW-0732">Signal</keyword>
<dbReference type="PANTHER" id="PTHR14949">
    <property type="entry name" value="EGF-LIKE-DOMAIN, MULTIPLE 7, 8"/>
    <property type="match status" value="1"/>
</dbReference>
<keyword evidence="2 4" id="KW-1015">Disulfide bond</keyword>
<feature type="repeat" description="ANK" evidence="3">
    <location>
        <begin position="1020"/>
        <end position="1052"/>
    </location>
</feature>
<dbReference type="Pfam" id="PF13884">
    <property type="entry name" value="Peptidase_S74"/>
    <property type="match status" value="1"/>
</dbReference>
<dbReference type="PROSITE" id="PS01186">
    <property type="entry name" value="EGF_2"/>
    <property type="match status" value="1"/>
</dbReference>
<evidence type="ECO:0000256" key="5">
    <source>
        <dbReference type="SAM" id="SignalP"/>
    </source>
</evidence>
<evidence type="ECO:0008006" key="10">
    <source>
        <dbReference type="Google" id="ProtNLM"/>
    </source>
</evidence>
<sequence>MARGRHGVLGLLLLLLSVLVLVQVVDAACANFCSGHGRCGTSNQCTCDPDWALAPDCSLRKCPTGVAWSDKAKAPNVAHANAECSNRGVCDYSKGECTCFNGFTGAACQRLRCPSDCSGHGLCYSSATLALQYGPDSSPGVGGDGVGPVYTNWEKDSMSSCLCDMGYTGPDCSQPFKEWTHLGAENNLLYHTGNPALSSFTCDISLITSANSPTCAIADVVATNVIEHTYCSNRGLCSFSSGQCICYADFKGMDCNQPSNVPDSIDDNDGFVINPMGLTYIGTVLHLKTAKGSQADFYFMKIESSTLQILTMNVDIRGDGLTTIQTGGLAVVTGGATISHDLDAASLTVSNANTGFSQAILKVISTRASQFPAADFKLIDASAGSVPAFSVEASGKTTIANGGLIVNGIGGGEIFNSATSAAALSVSATSMSFVSDAVLIKTFSSSTHNLVKATVEAIAGVPINLFTIANTGRTTITQGGLTVTAGGATVTAGGLHVGTAGQTIDSGGLHIQNGGETIDSWGLNVIDGGASIASLSPTDDILTVEATATTYSSNAKVLHINSASTVPAMHYLVYAERDSNPLFSILGTGRTEIYAGGLVVDNGGATIAAGGLTVTAGGATVTAGGLTVTNGVVNGGLTVSLGDVAVSATTASSTSTNGTLNGSDRRLKTAIENIQSSQDIIERLRPVTFEWRRDEFRSRNFPNGVFPGFIADEVQEILPDLVHEDGDGWKSLNYVGLVPHLVRSVQEMQAQLAQMQLQIDALQAHSWVGHDVTFLLLHMGLTVEAADGAASIASYLDREWPLEALQGDEKDVQRRRDLLKEWFVRFHSRYEVMAQLSDRYGGEHWDVLRDELLPESKPSSGGKCPLGFGAKVVNNVVSRKSTDVDKLRTIMFQGRCYDVMDSRLFRPEGGQFAHFVGHNVTYALAVQSTRVEDLDVTPERAYTFEEQLMLEKYRSFFARELVVLEIEEHHKGNDSQNEVVNLHAVIEESDSMAQELSIQNLQKALANASVEQVDEVCIRTTMTPLHKAVEKHRLDLVTLLVHAGADFGARAALYDDETPLEMARRFQFDDIVAHLESVAVGSK</sequence>
<keyword evidence="3" id="KW-0040">ANK repeat</keyword>
<evidence type="ECO:0000256" key="2">
    <source>
        <dbReference type="ARBA" id="ARBA00023157"/>
    </source>
</evidence>
<dbReference type="InterPro" id="IPR013111">
    <property type="entry name" value="EGF_extracell"/>
</dbReference>
<dbReference type="Gene3D" id="3.10.120.10">
    <property type="entry name" value="Cytochrome b5-like heme/steroid binding domain"/>
    <property type="match status" value="1"/>
</dbReference>
<dbReference type="SMART" id="SM00181">
    <property type="entry name" value="EGF"/>
    <property type="match status" value="4"/>
</dbReference>
<dbReference type="InterPro" id="IPR002110">
    <property type="entry name" value="Ankyrin_rpt"/>
</dbReference>
<reference evidence="8" key="1">
    <citation type="journal article" date="2015" name="Genom Data">
        <title>Genome sequences of six Phytophthora species associated with forests in New Zealand.</title>
        <authorList>
            <person name="Studholme D.J."/>
            <person name="McDougal R.L."/>
            <person name="Sambles C."/>
            <person name="Hansen E."/>
            <person name="Hardy G."/>
            <person name="Grant M."/>
            <person name="Ganley R.J."/>
            <person name="Williams N.M."/>
        </authorList>
    </citation>
    <scope>NUCLEOTIDE SEQUENCE</scope>
    <source>
        <strain evidence="8">NZFS 3630</strain>
    </source>
</reference>
<accession>A0A921V514</accession>
<dbReference type="InterPro" id="IPR000742">
    <property type="entry name" value="EGF"/>
</dbReference>
<comment type="caution">
    <text evidence="8">The sequence shown here is derived from an EMBL/GenBank/DDBJ whole genome shotgun (WGS) entry which is preliminary data.</text>
</comment>
<reference evidence="8" key="2">
    <citation type="submission" date="2020-06" db="EMBL/GenBank/DDBJ databases">
        <authorList>
            <person name="Studholme D.J."/>
        </authorList>
    </citation>
    <scope>NUCLEOTIDE SEQUENCE</scope>
    <source>
        <strain evidence="8">NZFS 3630</strain>
    </source>
</reference>
<feature type="disulfide bond" evidence="4">
    <location>
        <begin position="99"/>
        <end position="108"/>
    </location>
</feature>
<feature type="chain" id="PRO_5037069017" description="EGF-like domain-containing protein" evidence="5">
    <location>
        <begin position="28"/>
        <end position="1083"/>
    </location>
</feature>
<dbReference type="PROSITE" id="PS50297">
    <property type="entry name" value="ANK_REP_REGION"/>
    <property type="match status" value="1"/>
</dbReference>
<organism evidence="8 9">
    <name type="scientific">Phytophthora kernoviae</name>
    <dbReference type="NCBI Taxonomy" id="325452"/>
    <lineage>
        <taxon>Eukaryota</taxon>
        <taxon>Sar</taxon>
        <taxon>Stramenopiles</taxon>
        <taxon>Oomycota</taxon>
        <taxon>Peronosporomycetes</taxon>
        <taxon>Peronosporales</taxon>
        <taxon>Peronosporaceae</taxon>
        <taxon>Phytophthora</taxon>
    </lineage>
</organism>
<dbReference type="Gene3D" id="2.10.25.10">
    <property type="entry name" value="Laminin"/>
    <property type="match status" value="1"/>
</dbReference>
<dbReference type="PROSITE" id="PS51688">
    <property type="entry name" value="ICA"/>
    <property type="match status" value="1"/>
</dbReference>
<proteinExistence type="predicted"/>
<evidence type="ECO:0000256" key="4">
    <source>
        <dbReference type="PROSITE-ProRule" id="PRU00076"/>
    </source>
</evidence>
<dbReference type="InterPro" id="IPR036400">
    <property type="entry name" value="Cyt_B5-like_heme/steroid_sf"/>
</dbReference>
<dbReference type="Gene3D" id="1.25.40.20">
    <property type="entry name" value="Ankyrin repeat-containing domain"/>
    <property type="match status" value="1"/>
</dbReference>
<feature type="domain" description="Peptidase S74" evidence="7">
    <location>
        <begin position="663"/>
        <end position="759"/>
    </location>
</feature>
<gene>
    <name evidence="8" type="ORF">JM18_007926</name>
</gene>
<evidence type="ECO:0000313" key="8">
    <source>
        <dbReference type="EMBL" id="KAG2514679.1"/>
    </source>
</evidence>
<dbReference type="InterPro" id="IPR050969">
    <property type="entry name" value="Dev_Signal_Modulators"/>
</dbReference>